<dbReference type="Gene3D" id="1.10.10.10">
    <property type="entry name" value="Winged helix-like DNA-binding domain superfamily/Winged helix DNA-binding domain"/>
    <property type="match status" value="1"/>
</dbReference>
<dbReference type="CDD" id="cd14798">
    <property type="entry name" value="RX-CC_like"/>
    <property type="match status" value="1"/>
</dbReference>
<dbReference type="GO" id="GO:0042742">
    <property type="term" value="P:defense response to bacterium"/>
    <property type="evidence" value="ECO:0007669"/>
    <property type="project" value="UniProtKB-ARBA"/>
</dbReference>
<dbReference type="EMBL" id="LR746279">
    <property type="protein sequence ID" value="CAA7409567.1"/>
    <property type="molecule type" value="Genomic_DNA"/>
</dbReference>
<dbReference type="SUPFAM" id="SSF52540">
    <property type="entry name" value="P-loop containing nucleoside triphosphate hydrolases"/>
    <property type="match status" value="1"/>
</dbReference>
<dbReference type="InterPro" id="IPR038005">
    <property type="entry name" value="RX-like_CC"/>
</dbReference>
<dbReference type="PANTHER" id="PTHR23155:SF1185">
    <property type="entry name" value="DISEASE RESISTANCE RPP8-LIKE PROTEIN 3-RELATED"/>
    <property type="match status" value="1"/>
</dbReference>
<dbReference type="Gene3D" id="1.10.8.430">
    <property type="entry name" value="Helical domain of apoptotic protease-activating factors"/>
    <property type="match status" value="1"/>
</dbReference>
<dbReference type="Gene3D" id="3.80.10.10">
    <property type="entry name" value="Ribonuclease Inhibitor"/>
    <property type="match status" value="1"/>
</dbReference>
<dbReference type="SUPFAM" id="SSF52058">
    <property type="entry name" value="L domain-like"/>
    <property type="match status" value="1"/>
</dbReference>
<dbReference type="Pfam" id="PF18052">
    <property type="entry name" value="Rx_N"/>
    <property type="match status" value="1"/>
</dbReference>
<protein>
    <submittedName>
        <fullName evidence="10">Uncharacterized protein</fullName>
    </submittedName>
</protein>
<sequence length="838" mass="93704">MANPNISLILKRLDEVNSQKINLLAEVKPEFDSLQRELRFIKAYMADNKRSWPILAEVMLPQLREAAFEAEDIIDDFNLIILAFVGKRSARRQLGTRIQDSRRRFREIYDQMKDFGRRIVPVGGSASFRSAARGTSELEESALSGGLSVVGFAGTERSMREQLLNGEGKPAVISVVGMGGIGKTVIAMKIYSSCAVKSDFQCRVWVTVSQKFTLTELLRRILDCVPGEGMEEETTKLRVMQLVEKSEPALKRRGPGVLPASPGSRVILTTRIEAVATHAHGQVHRLPFLSEEESWELFCANVFPGGERCPPELEEVGKEMVRRCRGLPLARRRYEWGVLRRRLTQELSAERKEIIKNVLGLSYHDLIGDLKICFLYLGLFPEDMEIDATKLVQLWVAEGFIQQTKGLTSEETAKRHLEELANRSVLQVVDRDYMGRVDRFRIHDFLLRLAKDEGRRNQLIDVHGGLTFRQAVRSCRLALPENASVYLSSSISLALNLRDQELGDSLLKLLFLKRLRVIDIGGTAIKTSPREIGRMVHLTYLGLRGTRLASLPSSIENLGKLQKLDSRNVRGITLPQGVWRMKMLRHLHADRAKPDASCGTLSELQTLHTAFAGAWVEAGLGKLSNLRKLGIGGAKEAHVKALSEAIQRRLKRLNFLHLEGSRVPNVLGLDLKDHKGLHQLILNGPRRKVGGLVAGNLPQNLTAITLIGCRLEQDPLALLEGLPVPEKLRLGSHAFLFLGDEMACSATGFSKLRELDIDELWGLRRLELGRGGHGIPRDLGSLVRFTLLSCPLRESLPEGMKGMRALEELIKRAEEDGADWSKVRHIPSVKLSYAPVCN</sequence>
<evidence type="ECO:0000256" key="3">
    <source>
        <dbReference type="ARBA" id="ARBA00022737"/>
    </source>
</evidence>
<dbReference type="Gene3D" id="3.40.50.300">
    <property type="entry name" value="P-loop containing nucleotide triphosphate hydrolases"/>
    <property type="match status" value="1"/>
</dbReference>
<evidence type="ECO:0000256" key="4">
    <source>
        <dbReference type="ARBA" id="ARBA00022741"/>
    </source>
</evidence>
<dbReference type="InterPro" id="IPR044974">
    <property type="entry name" value="Disease_R_plants"/>
</dbReference>
<feature type="domain" description="NB-ARC" evidence="6">
    <location>
        <begin position="160"/>
        <end position="232"/>
    </location>
</feature>
<dbReference type="InterPro" id="IPR032675">
    <property type="entry name" value="LRR_dom_sf"/>
</dbReference>
<feature type="domain" description="NB-ARC" evidence="6">
    <location>
        <begin position="260"/>
        <end position="304"/>
    </location>
</feature>
<dbReference type="PANTHER" id="PTHR23155">
    <property type="entry name" value="DISEASE RESISTANCE PROTEIN RP"/>
    <property type="match status" value="1"/>
</dbReference>
<feature type="domain" description="Disease resistance R13L4/SHOC-2-like LRR" evidence="9">
    <location>
        <begin position="509"/>
        <end position="758"/>
    </location>
</feature>
<proteinExistence type="inferred from homology"/>
<evidence type="ECO:0000259" key="7">
    <source>
        <dbReference type="Pfam" id="PF18052"/>
    </source>
</evidence>
<evidence type="ECO:0000259" key="6">
    <source>
        <dbReference type="Pfam" id="PF00931"/>
    </source>
</evidence>
<dbReference type="Proteomes" id="UP000663760">
    <property type="component" value="Chromosome 16"/>
</dbReference>
<feature type="domain" description="Disease resistance N-terminal" evidence="7">
    <location>
        <begin position="6"/>
        <end position="79"/>
    </location>
</feature>
<accession>A0A7I8LHN7</accession>
<keyword evidence="2" id="KW-0433">Leucine-rich repeat</keyword>
<dbReference type="Gene3D" id="1.20.5.4130">
    <property type="match status" value="1"/>
</dbReference>
<feature type="domain" description="Disease resistance protein winged helix" evidence="8">
    <location>
        <begin position="379"/>
        <end position="450"/>
    </location>
</feature>
<keyword evidence="4" id="KW-0547">Nucleotide-binding</keyword>
<dbReference type="InterPro" id="IPR041118">
    <property type="entry name" value="Rx_N"/>
</dbReference>
<dbReference type="OrthoDB" id="646178at2759"/>
<dbReference type="Pfam" id="PF00931">
    <property type="entry name" value="NB-ARC"/>
    <property type="match status" value="2"/>
</dbReference>
<dbReference type="Pfam" id="PF23559">
    <property type="entry name" value="WHD_DRP"/>
    <property type="match status" value="1"/>
</dbReference>
<name>A0A7I8LHN7_SPIIN</name>
<dbReference type="InterPro" id="IPR002182">
    <property type="entry name" value="NB-ARC"/>
</dbReference>
<dbReference type="GO" id="GO:0043531">
    <property type="term" value="F:ADP binding"/>
    <property type="evidence" value="ECO:0007669"/>
    <property type="project" value="InterPro"/>
</dbReference>
<dbReference type="InterPro" id="IPR055414">
    <property type="entry name" value="LRR_R13L4/SHOC2-like"/>
</dbReference>
<keyword evidence="11" id="KW-1185">Reference proteome</keyword>
<dbReference type="InterPro" id="IPR042197">
    <property type="entry name" value="Apaf_helical"/>
</dbReference>
<dbReference type="AlphaFoldDB" id="A0A7I8LHN7"/>
<dbReference type="InterPro" id="IPR058922">
    <property type="entry name" value="WHD_DRP"/>
</dbReference>
<evidence type="ECO:0000259" key="9">
    <source>
        <dbReference type="Pfam" id="PF23598"/>
    </source>
</evidence>
<evidence type="ECO:0000256" key="5">
    <source>
        <dbReference type="ARBA" id="ARBA00022821"/>
    </source>
</evidence>
<dbReference type="InterPro" id="IPR036388">
    <property type="entry name" value="WH-like_DNA-bd_sf"/>
</dbReference>
<dbReference type="PRINTS" id="PR00364">
    <property type="entry name" value="DISEASERSIST"/>
</dbReference>
<evidence type="ECO:0000313" key="10">
    <source>
        <dbReference type="EMBL" id="CAA7409567.1"/>
    </source>
</evidence>
<dbReference type="FunFam" id="1.10.10.10:FF:000322">
    <property type="entry name" value="Probable disease resistance protein At1g63360"/>
    <property type="match status" value="1"/>
</dbReference>
<dbReference type="InterPro" id="IPR027417">
    <property type="entry name" value="P-loop_NTPase"/>
</dbReference>
<reference evidence="10" key="1">
    <citation type="submission" date="2020-02" db="EMBL/GenBank/DDBJ databases">
        <authorList>
            <person name="Scholz U."/>
            <person name="Mascher M."/>
            <person name="Fiebig A."/>
        </authorList>
    </citation>
    <scope>NUCLEOTIDE SEQUENCE</scope>
</reference>
<dbReference type="Pfam" id="PF23598">
    <property type="entry name" value="LRR_14"/>
    <property type="match status" value="1"/>
</dbReference>
<evidence type="ECO:0000259" key="8">
    <source>
        <dbReference type="Pfam" id="PF23559"/>
    </source>
</evidence>
<evidence type="ECO:0000256" key="2">
    <source>
        <dbReference type="ARBA" id="ARBA00022614"/>
    </source>
</evidence>
<keyword evidence="5" id="KW-0611">Plant defense</keyword>
<evidence type="ECO:0000313" key="11">
    <source>
        <dbReference type="Proteomes" id="UP000663760"/>
    </source>
</evidence>
<dbReference type="GO" id="GO:0009626">
    <property type="term" value="P:plant-type hypersensitive response"/>
    <property type="evidence" value="ECO:0007669"/>
    <property type="project" value="UniProtKB-ARBA"/>
</dbReference>
<dbReference type="GO" id="GO:0002758">
    <property type="term" value="P:innate immune response-activating signaling pathway"/>
    <property type="evidence" value="ECO:0007669"/>
    <property type="project" value="UniProtKB-ARBA"/>
</dbReference>
<gene>
    <name evidence="10" type="ORF">SI8410_16020245</name>
</gene>
<organism evidence="10 11">
    <name type="scientific">Spirodela intermedia</name>
    <name type="common">Intermediate duckweed</name>
    <dbReference type="NCBI Taxonomy" id="51605"/>
    <lineage>
        <taxon>Eukaryota</taxon>
        <taxon>Viridiplantae</taxon>
        <taxon>Streptophyta</taxon>
        <taxon>Embryophyta</taxon>
        <taxon>Tracheophyta</taxon>
        <taxon>Spermatophyta</taxon>
        <taxon>Magnoliopsida</taxon>
        <taxon>Liliopsida</taxon>
        <taxon>Araceae</taxon>
        <taxon>Lemnoideae</taxon>
        <taxon>Spirodela</taxon>
    </lineage>
</organism>
<evidence type="ECO:0000256" key="1">
    <source>
        <dbReference type="ARBA" id="ARBA00008894"/>
    </source>
</evidence>
<keyword evidence="3" id="KW-0677">Repeat</keyword>
<comment type="similarity">
    <text evidence="1">Belongs to the disease resistance NB-LRR family.</text>
</comment>